<dbReference type="EMBL" id="JAIWYP010000001">
    <property type="protein sequence ID" value="KAH3892287.1"/>
    <property type="molecule type" value="Genomic_DNA"/>
</dbReference>
<keyword evidence="2" id="KW-1185">Reference proteome</keyword>
<accession>A0A9D4NFK3</accession>
<organism evidence="1 2">
    <name type="scientific">Dreissena polymorpha</name>
    <name type="common">Zebra mussel</name>
    <name type="synonym">Mytilus polymorpha</name>
    <dbReference type="NCBI Taxonomy" id="45954"/>
    <lineage>
        <taxon>Eukaryota</taxon>
        <taxon>Metazoa</taxon>
        <taxon>Spiralia</taxon>
        <taxon>Lophotrochozoa</taxon>
        <taxon>Mollusca</taxon>
        <taxon>Bivalvia</taxon>
        <taxon>Autobranchia</taxon>
        <taxon>Heteroconchia</taxon>
        <taxon>Euheterodonta</taxon>
        <taxon>Imparidentia</taxon>
        <taxon>Neoheterodontei</taxon>
        <taxon>Myida</taxon>
        <taxon>Dreissenoidea</taxon>
        <taxon>Dreissenidae</taxon>
        <taxon>Dreissena</taxon>
    </lineage>
</organism>
<evidence type="ECO:0000313" key="2">
    <source>
        <dbReference type="Proteomes" id="UP000828390"/>
    </source>
</evidence>
<name>A0A9D4NFK3_DREPO</name>
<sequence length="50" mass="6225">MKLYYRFFCTIQKQEFCNGNFVGFEHKWALLWYFLTEVMAALVEKTFLRY</sequence>
<reference evidence="1" key="2">
    <citation type="submission" date="2020-11" db="EMBL/GenBank/DDBJ databases">
        <authorList>
            <person name="McCartney M.A."/>
            <person name="Auch B."/>
            <person name="Kono T."/>
            <person name="Mallez S."/>
            <person name="Becker A."/>
            <person name="Gohl D.M."/>
            <person name="Silverstein K.A.T."/>
            <person name="Koren S."/>
            <person name="Bechman K.B."/>
            <person name="Herman A."/>
            <person name="Abrahante J.E."/>
            <person name="Garbe J."/>
        </authorList>
    </citation>
    <scope>NUCLEOTIDE SEQUENCE</scope>
    <source>
        <strain evidence="1">Duluth1</strain>
        <tissue evidence="1">Whole animal</tissue>
    </source>
</reference>
<protein>
    <submittedName>
        <fullName evidence="1">Uncharacterized protein</fullName>
    </submittedName>
</protein>
<evidence type="ECO:0000313" key="1">
    <source>
        <dbReference type="EMBL" id="KAH3892287.1"/>
    </source>
</evidence>
<dbReference type="Proteomes" id="UP000828390">
    <property type="component" value="Unassembled WGS sequence"/>
</dbReference>
<gene>
    <name evidence="1" type="ORF">DPMN_016402</name>
</gene>
<dbReference type="AlphaFoldDB" id="A0A9D4NFK3"/>
<comment type="caution">
    <text evidence="1">The sequence shown here is derived from an EMBL/GenBank/DDBJ whole genome shotgun (WGS) entry which is preliminary data.</text>
</comment>
<proteinExistence type="predicted"/>
<reference evidence="1" key="1">
    <citation type="journal article" date="2019" name="bioRxiv">
        <title>The Genome of the Zebra Mussel, Dreissena polymorpha: A Resource for Invasive Species Research.</title>
        <authorList>
            <person name="McCartney M.A."/>
            <person name="Auch B."/>
            <person name="Kono T."/>
            <person name="Mallez S."/>
            <person name="Zhang Y."/>
            <person name="Obille A."/>
            <person name="Becker A."/>
            <person name="Abrahante J.E."/>
            <person name="Garbe J."/>
            <person name="Badalamenti J.P."/>
            <person name="Herman A."/>
            <person name="Mangelson H."/>
            <person name="Liachko I."/>
            <person name="Sullivan S."/>
            <person name="Sone E.D."/>
            <person name="Koren S."/>
            <person name="Silverstein K.A.T."/>
            <person name="Beckman K.B."/>
            <person name="Gohl D.M."/>
        </authorList>
    </citation>
    <scope>NUCLEOTIDE SEQUENCE</scope>
    <source>
        <strain evidence="1">Duluth1</strain>
        <tissue evidence="1">Whole animal</tissue>
    </source>
</reference>